<sequence length="569" mass="65155">MIKILVLNGSPRGKNGNTQILVDSFLRGISSGEKNIEIKSLFLEKLNINDCRGCFNCWSKTPGKCIFEDDMSNILKDYIEADIIIYATPLYYYGMTSILKKIIDRLLPLNKPYMVKKENGYTHPPRYKEKNHKHILISTCGFPERHHFDNMIEHFNIIAGKLDEAIVCTEGELLRINELKDICKDYIDSVEKCGFEFISQGYISKSTHDELKKDFVDVKTFVDMANMSWNAPGEEAPSIDDVHEKYIKENINSYEKNVKQKNNENKMSHYIKGMASTFNPNASKDIKSILQIQFTDLGECYYFKIENRKCDFHEGKSQNPSTIIKTPSQVWIDIAEGKLQGPKALMDGLYTVQGDFSIMMKMSEIFSLDEEKSEDKNQIDKGFLSCIPPIAWLSIISFVPWYIFWFTSDTSPDISSYIPLMISLLIFTYRKSYIEITSFDIGNILFFAAMSFWQLFDKLSYIEYANTIGSIGIGAIWCSSLISTPITTYYSKHGYSKSITESDLFRKVNEILTVFWVLVYLFQTTARIVVPEDMAILKNVLAYGILIIAGLFTAKFPDKYVAKLASGKN</sequence>
<proteinExistence type="predicted"/>
<dbReference type="Pfam" id="PF03358">
    <property type="entry name" value="FMN_red"/>
    <property type="match status" value="1"/>
</dbReference>
<keyword evidence="2" id="KW-0288">FMN</keyword>
<evidence type="ECO:0000259" key="5">
    <source>
        <dbReference type="Pfam" id="PF03358"/>
    </source>
</evidence>
<gene>
    <name evidence="6" type="ORF">EV214_11378</name>
</gene>
<dbReference type="SUPFAM" id="SSF55718">
    <property type="entry name" value="SCP-like"/>
    <property type="match status" value="1"/>
</dbReference>
<feature type="domain" description="NADPH-dependent FMN reductase-like" evidence="5">
    <location>
        <begin position="2"/>
        <end position="106"/>
    </location>
</feature>
<dbReference type="InterPro" id="IPR051796">
    <property type="entry name" value="ISF_SsuE-like"/>
</dbReference>
<protein>
    <submittedName>
        <fullName evidence="6">SCP-2 sterol transfer family protein</fullName>
    </submittedName>
</protein>
<keyword evidence="3" id="KW-0812">Transmembrane</keyword>
<dbReference type="PANTHER" id="PTHR43278:SF2">
    <property type="entry name" value="IRON-SULFUR FLAVOPROTEIN"/>
    <property type="match status" value="1"/>
</dbReference>
<dbReference type="Pfam" id="PF02036">
    <property type="entry name" value="SCP2"/>
    <property type="match status" value="1"/>
</dbReference>
<dbReference type="InterPro" id="IPR029039">
    <property type="entry name" value="Flavoprotein-like_sf"/>
</dbReference>
<feature type="transmembrane region" description="Helical" evidence="3">
    <location>
        <begin position="414"/>
        <end position="429"/>
    </location>
</feature>
<keyword evidence="3" id="KW-0472">Membrane</keyword>
<dbReference type="InterPro" id="IPR036527">
    <property type="entry name" value="SCP2_sterol-bd_dom_sf"/>
</dbReference>
<feature type="transmembrane region" description="Helical" evidence="3">
    <location>
        <begin position="436"/>
        <end position="456"/>
    </location>
</feature>
<feature type="transmembrane region" description="Helical" evidence="3">
    <location>
        <begin position="536"/>
        <end position="554"/>
    </location>
</feature>
<evidence type="ECO:0000256" key="1">
    <source>
        <dbReference type="ARBA" id="ARBA00022630"/>
    </source>
</evidence>
<keyword evidence="3" id="KW-1133">Transmembrane helix</keyword>
<feature type="domain" description="SCP2" evidence="4">
    <location>
        <begin position="280"/>
        <end position="366"/>
    </location>
</feature>
<evidence type="ECO:0000259" key="4">
    <source>
        <dbReference type="Pfam" id="PF02036"/>
    </source>
</evidence>
<dbReference type="InterPro" id="IPR003033">
    <property type="entry name" value="SCP2_sterol-bd_dom"/>
</dbReference>
<feature type="transmembrane region" description="Helical" evidence="3">
    <location>
        <begin position="468"/>
        <end position="490"/>
    </location>
</feature>
<dbReference type="OrthoDB" id="9805976at2"/>
<evidence type="ECO:0000313" key="7">
    <source>
        <dbReference type="Proteomes" id="UP000294919"/>
    </source>
</evidence>
<accession>A0A4R2KNX4</accession>
<evidence type="ECO:0000256" key="3">
    <source>
        <dbReference type="SAM" id="Phobius"/>
    </source>
</evidence>
<dbReference type="EMBL" id="SLWV01000013">
    <property type="protein sequence ID" value="TCO74432.1"/>
    <property type="molecule type" value="Genomic_DNA"/>
</dbReference>
<feature type="transmembrane region" description="Helical" evidence="3">
    <location>
        <begin position="511"/>
        <end position="530"/>
    </location>
</feature>
<dbReference type="RefSeq" id="WP_132245569.1">
    <property type="nucleotide sequence ID" value="NZ_SLWV01000013.1"/>
</dbReference>
<dbReference type="GO" id="GO:0016491">
    <property type="term" value="F:oxidoreductase activity"/>
    <property type="evidence" value="ECO:0007669"/>
    <property type="project" value="InterPro"/>
</dbReference>
<comment type="caution">
    <text evidence="6">The sequence shown here is derived from an EMBL/GenBank/DDBJ whole genome shotgun (WGS) entry which is preliminary data.</text>
</comment>
<reference evidence="6 7" key="1">
    <citation type="submission" date="2019-03" db="EMBL/GenBank/DDBJ databases">
        <title>Genomic Encyclopedia of Type Strains, Phase IV (KMG-IV): sequencing the most valuable type-strain genomes for metagenomic binning, comparative biology and taxonomic classification.</title>
        <authorList>
            <person name="Goeker M."/>
        </authorList>
    </citation>
    <scope>NUCLEOTIDE SEQUENCE [LARGE SCALE GENOMIC DNA]</scope>
    <source>
        <strain evidence="6 7">DSM 102940</strain>
    </source>
</reference>
<feature type="transmembrane region" description="Helical" evidence="3">
    <location>
        <begin position="382"/>
        <end position="402"/>
    </location>
</feature>
<dbReference type="InterPro" id="IPR005025">
    <property type="entry name" value="FMN_Rdtase-like_dom"/>
</dbReference>
<organism evidence="6 7">
    <name type="scientific">Marinisporobacter balticus</name>
    <dbReference type="NCBI Taxonomy" id="2018667"/>
    <lineage>
        <taxon>Bacteria</taxon>
        <taxon>Bacillati</taxon>
        <taxon>Bacillota</taxon>
        <taxon>Clostridia</taxon>
        <taxon>Peptostreptococcales</taxon>
        <taxon>Thermotaleaceae</taxon>
        <taxon>Marinisporobacter</taxon>
    </lineage>
</organism>
<dbReference type="Gene3D" id="3.40.50.360">
    <property type="match status" value="1"/>
</dbReference>
<evidence type="ECO:0000256" key="2">
    <source>
        <dbReference type="ARBA" id="ARBA00022643"/>
    </source>
</evidence>
<name>A0A4R2KNX4_9FIRM</name>
<dbReference type="Gene3D" id="3.30.1050.10">
    <property type="entry name" value="SCP2 sterol-binding domain"/>
    <property type="match status" value="1"/>
</dbReference>
<keyword evidence="1" id="KW-0285">Flavoprotein</keyword>
<dbReference type="SUPFAM" id="SSF52218">
    <property type="entry name" value="Flavoproteins"/>
    <property type="match status" value="1"/>
</dbReference>
<evidence type="ECO:0000313" key="6">
    <source>
        <dbReference type="EMBL" id="TCO74432.1"/>
    </source>
</evidence>
<dbReference type="PANTHER" id="PTHR43278">
    <property type="entry name" value="NAD(P)H-DEPENDENT FMN-CONTAINING OXIDOREDUCTASE YWQN-RELATED"/>
    <property type="match status" value="1"/>
</dbReference>
<keyword evidence="7" id="KW-1185">Reference proteome</keyword>
<dbReference type="Proteomes" id="UP000294919">
    <property type="component" value="Unassembled WGS sequence"/>
</dbReference>
<dbReference type="AlphaFoldDB" id="A0A4R2KNX4"/>